<dbReference type="PANTHER" id="PTHR36847">
    <property type="entry name" value="AMIDOLIGASE ENZYME"/>
    <property type="match status" value="1"/>
</dbReference>
<organism evidence="1 2">
    <name type="scientific">Eutypa lata (strain UCR-EL1)</name>
    <name type="common">Grapevine dieback disease fungus</name>
    <name type="synonym">Eutypa armeniacae</name>
    <dbReference type="NCBI Taxonomy" id="1287681"/>
    <lineage>
        <taxon>Eukaryota</taxon>
        <taxon>Fungi</taxon>
        <taxon>Dikarya</taxon>
        <taxon>Ascomycota</taxon>
        <taxon>Pezizomycotina</taxon>
        <taxon>Sordariomycetes</taxon>
        <taxon>Xylariomycetidae</taxon>
        <taxon>Xylariales</taxon>
        <taxon>Diatrypaceae</taxon>
        <taxon>Eutypa</taxon>
    </lineage>
</organism>
<dbReference type="OrthoDB" id="412402at2759"/>
<dbReference type="InterPro" id="IPR022025">
    <property type="entry name" value="Amidoligase_2"/>
</dbReference>
<proteinExistence type="predicted"/>
<accession>M7SGZ8</accession>
<dbReference type="PANTHER" id="PTHR36847:SF1">
    <property type="entry name" value="AMIDOLIGASE ENZYME"/>
    <property type="match status" value="1"/>
</dbReference>
<gene>
    <name evidence="1" type="ORF">UCREL1_9611</name>
</gene>
<evidence type="ECO:0008006" key="3">
    <source>
        <dbReference type="Google" id="ProtNLM"/>
    </source>
</evidence>
<dbReference type="Pfam" id="PF12224">
    <property type="entry name" value="Amidoligase_2"/>
    <property type="match status" value="1"/>
</dbReference>
<protein>
    <recommendedName>
        <fullName evidence="3">Amidoligase enzyme protein</fullName>
    </recommendedName>
</protein>
<dbReference type="eggNOG" id="ENOG502SUNA">
    <property type="taxonomic scope" value="Eukaryota"/>
</dbReference>
<dbReference type="HOGENOM" id="CLU_776198_0_0_1"/>
<dbReference type="EMBL" id="KB707222">
    <property type="protein sequence ID" value="EMR63442.1"/>
    <property type="molecule type" value="Genomic_DNA"/>
</dbReference>
<dbReference type="KEGG" id="ela:UCREL1_9611"/>
<evidence type="ECO:0000313" key="2">
    <source>
        <dbReference type="Proteomes" id="UP000012174"/>
    </source>
</evidence>
<name>M7SGZ8_EUTLA</name>
<dbReference type="AlphaFoldDB" id="M7SGZ8"/>
<keyword evidence="2" id="KW-1185">Reference proteome</keyword>
<evidence type="ECO:0000313" key="1">
    <source>
        <dbReference type="EMBL" id="EMR63442.1"/>
    </source>
</evidence>
<reference evidence="2" key="1">
    <citation type="journal article" date="2013" name="Genome Announc.">
        <title>Draft genome sequence of the grapevine dieback fungus Eutypa lata UCR-EL1.</title>
        <authorList>
            <person name="Blanco-Ulate B."/>
            <person name="Rolshausen P.E."/>
            <person name="Cantu D."/>
        </authorList>
    </citation>
    <scope>NUCLEOTIDE SEQUENCE [LARGE SCALE GENOMIC DNA]</scope>
    <source>
        <strain evidence="2">UCR-EL1</strain>
    </source>
</reference>
<sequence>MTTFTRRSPSFDTLTFGIEFEFLVHIDALGLPERDKELLLTRNETPEHYARDIAGALKQHLVKQTPPFAQVEVSDTLGIIGGTERDSEANYTSWYAGLEVVSPIMPNTVESRDEVARMAAAIRAYEFVSFNDTAGLHVHVGRGKEGFSLATMQKFVTLLLLGGEETLSLLHRASRRDNDQCYSLATKSFIARHPNDAVAATGEVPEWVSRRILDSASASASASHDVSEHLRGVLEKIWKAGTLSEFCELLERGLRLAYSINGLRPTAHRRTIEFRQAEGTLEESSDLDFLVPWIQAVTGLVAWAVDADEDECVRAVEEVRESVRASDPSKRVRRFMDSIGVDMAAAIVLEGRPASIA</sequence>
<dbReference type="Proteomes" id="UP000012174">
    <property type="component" value="Unassembled WGS sequence"/>
</dbReference>